<proteinExistence type="predicted"/>
<dbReference type="Proteomes" id="UP000473089">
    <property type="component" value="Unassembled WGS sequence"/>
</dbReference>
<sequence>MIKCFKYYFIVLNLLGFLSMYIDKEKSKANKWRIRESTLLLIALLGGSIGSYFGMKIFRHKTKHFKFKYGIPIILFIQLSIFIYMSRL</sequence>
<protein>
    <submittedName>
        <fullName evidence="2">DUF1294 domain-containing protein</fullName>
    </submittedName>
</protein>
<dbReference type="Pfam" id="PF06961">
    <property type="entry name" value="DUF1294"/>
    <property type="match status" value="1"/>
</dbReference>
<dbReference type="EMBL" id="SGJP01000012">
    <property type="protein sequence ID" value="NFA60175.1"/>
    <property type="molecule type" value="Genomic_DNA"/>
</dbReference>
<organism evidence="2 3">
    <name type="scientific">Clostridium botulinum</name>
    <dbReference type="NCBI Taxonomy" id="1491"/>
    <lineage>
        <taxon>Bacteria</taxon>
        <taxon>Bacillati</taxon>
        <taxon>Bacillota</taxon>
        <taxon>Clostridia</taxon>
        <taxon>Eubacteriales</taxon>
        <taxon>Clostridiaceae</taxon>
        <taxon>Clostridium</taxon>
    </lineage>
</organism>
<dbReference type="InterPro" id="IPR010718">
    <property type="entry name" value="DUF1294"/>
</dbReference>
<dbReference type="InterPro" id="IPR012156">
    <property type="entry name" value="Cold_shock_CspA"/>
</dbReference>
<reference evidence="2 3" key="1">
    <citation type="submission" date="2019-02" db="EMBL/GenBank/DDBJ databases">
        <title>Genome sequencing of Clostridium botulinum clinical isolates.</title>
        <authorList>
            <person name="Brunt J."/>
            <person name="Van Vliet A.H.M."/>
            <person name="Stringer S.C."/>
            <person name="Grant K.A."/>
            <person name="Carter A.C."/>
            <person name="Peck M.W."/>
        </authorList>
    </citation>
    <scope>NUCLEOTIDE SEQUENCE [LARGE SCALE GENOMIC DNA]</scope>
    <source>
        <strain evidence="2 3">R1125/03</strain>
    </source>
</reference>
<evidence type="ECO:0000256" key="1">
    <source>
        <dbReference type="SAM" id="Phobius"/>
    </source>
</evidence>
<gene>
    <name evidence="2" type="ORF">EXM42_07140</name>
</gene>
<dbReference type="GO" id="GO:0003676">
    <property type="term" value="F:nucleic acid binding"/>
    <property type="evidence" value="ECO:0007669"/>
    <property type="project" value="InterPro"/>
</dbReference>
<dbReference type="AlphaFoldDB" id="A0A6M0SZ15"/>
<keyword evidence="1" id="KW-0812">Transmembrane</keyword>
<feature type="transmembrane region" description="Helical" evidence="1">
    <location>
        <begin position="7"/>
        <end position="22"/>
    </location>
</feature>
<dbReference type="PIRSF" id="PIRSF002599">
    <property type="entry name" value="Cold_shock_A"/>
    <property type="match status" value="1"/>
</dbReference>
<keyword evidence="1" id="KW-0472">Membrane</keyword>
<evidence type="ECO:0000313" key="3">
    <source>
        <dbReference type="Proteomes" id="UP000473089"/>
    </source>
</evidence>
<evidence type="ECO:0000313" key="2">
    <source>
        <dbReference type="EMBL" id="NFA60175.1"/>
    </source>
</evidence>
<keyword evidence="1" id="KW-1133">Transmembrane helix</keyword>
<name>A0A6M0SZ15_CLOBO</name>
<feature type="transmembrane region" description="Helical" evidence="1">
    <location>
        <begin position="34"/>
        <end position="55"/>
    </location>
</feature>
<comment type="caution">
    <text evidence="2">The sequence shown here is derived from an EMBL/GenBank/DDBJ whole genome shotgun (WGS) entry which is preliminary data.</text>
</comment>
<accession>A0A6M0SZ15</accession>
<feature type="transmembrane region" description="Helical" evidence="1">
    <location>
        <begin position="67"/>
        <end position="85"/>
    </location>
</feature>